<dbReference type="Proteomes" id="UP000292346">
    <property type="component" value="Unassembled WGS sequence"/>
</dbReference>
<dbReference type="OrthoDB" id="3822095at2"/>
<dbReference type="AlphaFoldDB" id="A0A4R0HMC1"/>
<evidence type="ECO:0000313" key="1">
    <source>
        <dbReference type="EMBL" id="TCC11773.1"/>
    </source>
</evidence>
<evidence type="ECO:0000313" key="2">
    <source>
        <dbReference type="Proteomes" id="UP000292346"/>
    </source>
</evidence>
<organism evidence="1 2">
    <name type="scientific">Kribbella soli</name>
    <dbReference type="NCBI Taxonomy" id="1124743"/>
    <lineage>
        <taxon>Bacteria</taxon>
        <taxon>Bacillati</taxon>
        <taxon>Actinomycetota</taxon>
        <taxon>Actinomycetes</taxon>
        <taxon>Propionibacteriales</taxon>
        <taxon>Kribbellaceae</taxon>
        <taxon>Kribbella</taxon>
    </lineage>
</organism>
<dbReference type="EMBL" id="SJJZ01000001">
    <property type="protein sequence ID" value="TCC11773.1"/>
    <property type="molecule type" value="Genomic_DNA"/>
</dbReference>
<comment type="caution">
    <text evidence="1">The sequence shown here is derived from an EMBL/GenBank/DDBJ whole genome shotgun (WGS) entry which is preliminary data.</text>
</comment>
<gene>
    <name evidence="1" type="ORF">E0H45_11135</name>
</gene>
<proteinExistence type="predicted"/>
<name>A0A4R0HMC1_9ACTN</name>
<dbReference type="RefSeq" id="WP_131336726.1">
    <property type="nucleotide sequence ID" value="NZ_SJJZ01000001.1"/>
</dbReference>
<reference evidence="1 2" key="1">
    <citation type="submission" date="2019-02" db="EMBL/GenBank/DDBJ databases">
        <title>Kribbella capetownensis sp. nov. and Kribbella speibonae sp. nov., isolated from soil.</title>
        <authorList>
            <person name="Curtis S.M."/>
            <person name="Norton I."/>
            <person name="Everest G.J."/>
            <person name="Meyers P.R."/>
        </authorList>
    </citation>
    <scope>NUCLEOTIDE SEQUENCE [LARGE SCALE GENOMIC DNA]</scope>
    <source>
        <strain evidence="1 2">KCTC 29219</strain>
    </source>
</reference>
<protein>
    <recommendedName>
        <fullName evidence="3">DUF4352 domain-containing protein</fullName>
    </recommendedName>
</protein>
<sequence>MNLASRASRLVVQISLMIALLGVGTFSVVHPYLSDDEDLYKQGRIDEVVSQGPVTVQSIEWKLDSLKVYTAILNEDGEAIDLAAPAGSTYVLATLTVTPRKGLQLDDRGFSCEAKLHDSKGNIWEDTQATGYPLPTFCGDDDHPFTMDKPGKVAKVYVVPKSDVPNLIGLTVEDFYIHRRVLITP</sequence>
<evidence type="ECO:0008006" key="3">
    <source>
        <dbReference type="Google" id="ProtNLM"/>
    </source>
</evidence>
<accession>A0A4R0HMC1</accession>
<keyword evidence="2" id="KW-1185">Reference proteome</keyword>